<evidence type="ECO:0000313" key="3">
    <source>
        <dbReference type="EMBL" id="SAL34445.1"/>
    </source>
</evidence>
<dbReference type="GO" id="GO:0004300">
    <property type="term" value="F:enoyl-CoA hydratase activity"/>
    <property type="evidence" value="ECO:0007669"/>
    <property type="project" value="TreeGrafter"/>
</dbReference>
<dbReference type="GO" id="GO:0006635">
    <property type="term" value="P:fatty acid beta-oxidation"/>
    <property type="evidence" value="ECO:0007669"/>
    <property type="project" value="TreeGrafter"/>
</dbReference>
<sequence length="283" mass="30587">MPIQYPAVLDLKEEGRRFSWTDRDTLLYALAVGMGSDPLDRSELPFVYEKGLHAMPTFAAVAAWGAGISPERIGLDRARTLHGGEALTLHRPIPVSGSVVADSRVVAVYDKGVGKGAVIERETVLTDPESKERIATITRTAFARADGGFGGPQDTRPAGAVPVRKPDATIELPTRRDQALLYRLCGDRNPLHADPGVARASGFEAPILHGLCTYGMTCRAVLKAFCAYDPARILQYSVRFSAPVFPGELITMNLWLDNDTVSFEAAVLARRATVISNGRAKLA</sequence>
<dbReference type="OrthoDB" id="5522043at2"/>
<protein>
    <submittedName>
        <fullName evidence="3">MaoC-like dehydratase</fullName>
    </submittedName>
</protein>
<proteinExistence type="predicted"/>
<dbReference type="InterPro" id="IPR002539">
    <property type="entry name" value="MaoC-like_dom"/>
</dbReference>
<gene>
    <name evidence="3" type="ORF">AWB69_03155</name>
</gene>
<dbReference type="CDD" id="cd03448">
    <property type="entry name" value="HDE_HSD"/>
    <property type="match status" value="1"/>
</dbReference>
<name>A0A158GQV3_9BURK</name>
<dbReference type="InterPro" id="IPR054357">
    <property type="entry name" value="MFE-2_N"/>
</dbReference>
<evidence type="ECO:0000313" key="4">
    <source>
        <dbReference type="Proteomes" id="UP000054683"/>
    </source>
</evidence>
<dbReference type="Proteomes" id="UP000054683">
    <property type="component" value="Unassembled WGS sequence"/>
</dbReference>
<dbReference type="Pfam" id="PF22622">
    <property type="entry name" value="MFE-2_hydrat-2_N"/>
    <property type="match status" value="1"/>
</dbReference>
<dbReference type="SUPFAM" id="SSF54637">
    <property type="entry name" value="Thioesterase/thiol ester dehydrase-isomerase"/>
    <property type="match status" value="2"/>
</dbReference>
<evidence type="ECO:0000259" key="2">
    <source>
        <dbReference type="Pfam" id="PF22622"/>
    </source>
</evidence>
<dbReference type="EMBL" id="FCOK02000018">
    <property type="protein sequence ID" value="SAL34445.1"/>
    <property type="molecule type" value="Genomic_DNA"/>
</dbReference>
<dbReference type="PANTHER" id="PTHR13078">
    <property type="entry name" value="PEROXISOMAL MULTIFUNCTIONAL ENZYME TYPE 2-RELATED"/>
    <property type="match status" value="1"/>
</dbReference>
<organism evidence="3 4">
    <name type="scientific">Caballeronia udeis</name>
    <dbReference type="NCBI Taxonomy" id="1232866"/>
    <lineage>
        <taxon>Bacteria</taxon>
        <taxon>Pseudomonadati</taxon>
        <taxon>Pseudomonadota</taxon>
        <taxon>Betaproteobacteria</taxon>
        <taxon>Burkholderiales</taxon>
        <taxon>Burkholderiaceae</taxon>
        <taxon>Caballeronia</taxon>
    </lineage>
</organism>
<dbReference type="PANTHER" id="PTHR13078:SF56">
    <property type="entry name" value="PEROXISOMAL MULTIFUNCTIONAL ENZYME TYPE 2"/>
    <property type="match status" value="1"/>
</dbReference>
<feature type="domain" description="MaoC-like" evidence="1">
    <location>
        <begin position="162"/>
        <end position="273"/>
    </location>
</feature>
<dbReference type="Gene3D" id="3.10.129.10">
    <property type="entry name" value="Hotdog Thioesterase"/>
    <property type="match status" value="1"/>
</dbReference>
<evidence type="ECO:0000259" key="1">
    <source>
        <dbReference type="Pfam" id="PF01575"/>
    </source>
</evidence>
<dbReference type="Pfam" id="PF01575">
    <property type="entry name" value="MaoC_dehydratas"/>
    <property type="match status" value="1"/>
</dbReference>
<dbReference type="InterPro" id="IPR029069">
    <property type="entry name" value="HotDog_dom_sf"/>
</dbReference>
<dbReference type="GO" id="GO:0044594">
    <property type="term" value="F:17-beta-hydroxysteroid dehydrogenase (NAD+) activity"/>
    <property type="evidence" value="ECO:0007669"/>
    <property type="project" value="TreeGrafter"/>
</dbReference>
<accession>A0A158GQV3</accession>
<dbReference type="AlphaFoldDB" id="A0A158GQV3"/>
<dbReference type="GO" id="GO:0003857">
    <property type="term" value="F:(3S)-3-hydroxyacyl-CoA dehydrogenase (NAD+) activity"/>
    <property type="evidence" value="ECO:0007669"/>
    <property type="project" value="TreeGrafter"/>
</dbReference>
<reference evidence="3 4" key="1">
    <citation type="submission" date="2016-01" db="EMBL/GenBank/DDBJ databases">
        <authorList>
            <person name="Oliw E.H."/>
        </authorList>
    </citation>
    <scope>NUCLEOTIDE SEQUENCE [LARGE SCALE GENOMIC DNA]</scope>
    <source>
        <strain evidence="3">LMG 27134</strain>
    </source>
</reference>
<feature type="domain" description="Peroxisomal multifunctional enzyme type 2-like N-terminal" evidence="2">
    <location>
        <begin position="18"/>
        <end position="144"/>
    </location>
</feature>